<name>A0ABU9HXP5_9FLAO</name>
<dbReference type="RefSeq" id="WP_341697250.1">
    <property type="nucleotide sequence ID" value="NZ_JBBYHR010000006.1"/>
</dbReference>
<proteinExistence type="predicted"/>
<sequence>MTIEMKKSGERELQIRKQAVDSLYRLVTDSSYSHDESLMNKFIFEKEQLEIFTNNFTNNESVKIWSRISNYAKEFSKQNSFRFILGMQTNENILYGDEHQNVTDSFIKYINEKYEGGK</sequence>
<gene>
    <name evidence="1" type="ORF">AAEO56_11725</name>
</gene>
<protein>
    <submittedName>
        <fullName evidence="1">Uncharacterized protein</fullName>
    </submittedName>
</protein>
<organism evidence="1 2">
    <name type="scientific">Flavobacterium arundinis</name>
    <dbReference type="NCBI Taxonomy" id="3139143"/>
    <lineage>
        <taxon>Bacteria</taxon>
        <taxon>Pseudomonadati</taxon>
        <taxon>Bacteroidota</taxon>
        <taxon>Flavobacteriia</taxon>
        <taxon>Flavobacteriales</taxon>
        <taxon>Flavobacteriaceae</taxon>
        <taxon>Flavobacterium</taxon>
    </lineage>
</organism>
<comment type="caution">
    <text evidence="1">The sequence shown here is derived from an EMBL/GenBank/DDBJ whole genome shotgun (WGS) entry which is preliminary data.</text>
</comment>
<reference evidence="1 2" key="1">
    <citation type="submission" date="2024-04" db="EMBL/GenBank/DDBJ databases">
        <title>Flavobacterium sp. DGU11 16S ribosomal RNA gene Genome sequencing and assembly.</title>
        <authorList>
            <person name="Park S."/>
        </authorList>
    </citation>
    <scope>NUCLEOTIDE SEQUENCE [LARGE SCALE GENOMIC DNA]</scope>
    <source>
        <strain evidence="1 2">DGU11</strain>
    </source>
</reference>
<evidence type="ECO:0000313" key="1">
    <source>
        <dbReference type="EMBL" id="MEL1244935.1"/>
    </source>
</evidence>
<dbReference type="Proteomes" id="UP001464555">
    <property type="component" value="Unassembled WGS sequence"/>
</dbReference>
<accession>A0ABU9HXP5</accession>
<dbReference type="EMBL" id="JBBYHR010000006">
    <property type="protein sequence ID" value="MEL1244935.1"/>
    <property type="molecule type" value="Genomic_DNA"/>
</dbReference>
<keyword evidence="2" id="KW-1185">Reference proteome</keyword>
<evidence type="ECO:0000313" key="2">
    <source>
        <dbReference type="Proteomes" id="UP001464555"/>
    </source>
</evidence>